<reference evidence="1 2" key="1">
    <citation type="journal article" date="2021" name="Front. Genet.">
        <title>Chromosome-Level Genome Assembly Reveals Significant Gene Expansion in the Toll and IMD Signaling Pathways of Dendrolimus kikuchii.</title>
        <authorList>
            <person name="Zhou J."/>
            <person name="Wu P."/>
            <person name="Xiong Z."/>
            <person name="Liu N."/>
            <person name="Zhao N."/>
            <person name="Ji M."/>
            <person name="Qiu Y."/>
            <person name="Yang B."/>
        </authorList>
    </citation>
    <scope>NUCLEOTIDE SEQUENCE [LARGE SCALE GENOMIC DNA]</scope>
    <source>
        <strain evidence="1">Ann1</strain>
    </source>
</reference>
<name>A0ACC1CHU0_9NEOP</name>
<dbReference type="Proteomes" id="UP000824533">
    <property type="component" value="Linkage Group LG25"/>
</dbReference>
<evidence type="ECO:0000313" key="1">
    <source>
        <dbReference type="EMBL" id="KAJ0171153.1"/>
    </source>
</evidence>
<dbReference type="EMBL" id="CM034411">
    <property type="protein sequence ID" value="KAJ0171153.1"/>
    <property type="molecule type" value="Genomic_DNA"/>
</dbReference>
<evidence type="ECO:0000313" key="2">
    <source>
        <dbReference type="Proteomes" id="UP000824533"/>
    </source>
</evidence>
<proteinExistence type="predicted"/>
<accession>A0ACC1CHU0</accession>
<organism evidence="1 2">
    <name type="scientific">Dendrolimus kikuchii</name>
    <dbReference type="NCBI Taxonomy" id="765133"/>
    <lineage>
        <taxon>Eukaryota</taxon>
        <taxon>Metazoa</taxon>
        <taxon>Ecdysozoa</taxon>
        <taxon>Arthropoda</taxon>
        <taxon>Hexapoda</taxon>
        <taxon>Insecta</taxon>
        <taxon>Pterygota</taxon>
        <taxon>Neoptera</taxon>
        <taxon>Endopterygota</taxon>
        <taxon>Lepidoptera</taxon>
        <taxon>Glossata</taxon>
        <taxon>Ditrysia</taxon>
        <taxon>Bombycoidea</taxon>
        <taxon>Lasiocampidae</taxon>
        <taxon>Dendrolimus</taxon>
    </lineage>
</organism>
<comment type="caution">
    <text evidence="1">The sequence shown here is derived from an EMBL/GenBank/DDBJ whole genome shotgun (WGS) entry which is preliminary data.</text>
</comment>
<keyword evidence="2" id="KW-1185">Reference proteome</keyword>
<sequence length="394" mass="45681">MILILIIVLHTLLRTTSQTCVLNNVPEEGNWERKLHNYLRCPTYNFEPPNSNNGTNVTITLILKSLSFNTKEEILSFYLWAQMYWYDERLKWDPYQFDNITTTVMMSSQIWIPGLKLINNAIQDDVETFYFTECSVTSSGKVKYTPRISDGVICNTELKNWPYDVQTCQLKFGAWQRGQTIVTFHLNKLASLKTPVKYGQWLVKRHTQDDVNINDTQILLTFVLERQVASLVAIVFYPASILTILTVTTLFLDVRNNTRLWLSIFSLVNHFLFLSVLQEVIPEHTADSPSLIMYYKGSMILSILVLLLTQVLKVLCKKIDKNFFINTITDLASYKYIKYVVLWWDCEEGNNKIWTDFASMLNSFSLYAVIVAYFSMYLGLIPASVTNKVEYLVD</sequence>
<gene>
    <name evidence="1" type="ORF">K1T71_013352</name>
</gene>
<protein>
    <submittedName>
        <fullName evidence="1">Uncharacterized protein</fullName>
    </submittedName>
</protein>